<keyword evidence="1" id="KW-0732">Signal</keyword>
<dbReference type="Proteomes" id="UP000007519">
    <property type="component" value="Chromosome"/>
</dbReference>
<dbReference type="OrthoDB" id="1488823at2"/>
<reference evidence="2 3" key="1">
    <citation type="journal article" date="2012" name="Stand. Genomic Sci.">
        <title>Complete genome sequencing and analysis of Saprospira grandis str. Lewin, a predatory marine bacterium.</title>
        <authorList>
            <person name="Saw J.H."/>
            <person name="Yuryev A."/>
            <person name="Kanbe M."/>
            <person name="Hou S."/>
            <person name="Young A.G."/>
            <person name="Aizawa S."/>
            <person name="Alam M."/>
        </authorList>
    </citation>
    <scope>NUCLEOTIDE SEQUENCE [LARGE SCALE GENOMIC DNA]</scope>
    <source>
        <strain evidence="2 3">Lewin</strain>
    </source>
</reference>
<name>H6L843_SAPGL</name>
<dbReference type="STRING" id="984262.SGRA_2643"/>
<gene>
    <name evidence="2" type="ordered locus">SGRA_2643</name>
</gene>
<evidence type="ECO:0000313" key="3">
    <source>
        <dbReference type="Proteomes" id="UP000007519"/>
    </source>
</evidence>
<dbReference type="EMBL" id="CP002831">
    <property type="protein sequence ID" value="AFC25371.1"/>
    <property type="molecule type" value="Genomic_DNA"/>
</dbReference>
<dbReference type="RefSeq" id="WP_015692982.1">
    <property type="nucleotide sequence ID" value="NC_016940.1"/>
</dbReference>
<keyword evidence="3" id="KW-1185">Reference proteome</keyword>
<dbReference type="KEGG" id="sgn:SGRA_2643"/>
<proteinExistence type="predicted"/>
<dbReference type="AlphaFoldDB" id="H6L843"/>
<dbReference type="HOGENOM" id="CLU_511791_0_0_10"/>
<feature type="chain" id="PRO_5003604157" evidence="1">
    <location>
        <begin position="20"/>
        <end position="532"/>
    </location>
</feature>
<organism evidence="2 3">
    <name type="scientific">Saprospira grandis (strain Lewin)</name>
    <dbReference type="NCBI Taxonomy" id="984262"/>
    <lineage>
        <taxon>Bacteria</taxon>
        <taxon>Pseudomonadati</taxon>
        <taxon>Bacteroidota</taxon>
        <taxon>Saprospiria</taxon>
        <taxon>Saprospirales</taxon>
        <taxon>Saprospiraceae</taxon>
        <taxon>Saprospira</taxon>
    </lineage>
</organism>
<protein>
    <submittedName>
        <fullName evidence="2">Uncharacterized protein</fullName>
    </submittedName>
</protein>
<sequence length="532" mass="61163">MRTICIFLLALMGSPLVWAGSPDNSDGSIQKILLLSEQQKYLIKQSAKAFMGLANSPKVVDYYLQIDSSLLVFEENLVELEEFSESPILKPALTDLKNNWKEYSLVVSREIGPKTCSKLLKLERKTYESAEAYRFALSGYIAQIYPNIARNLKESYGLSSRAYAQAIFAESYMFYQYASRLDLPEKRSLERSLKKVEEQTLANFDILLNSKVNTASTKEQLQNIKGKWLVLSKEFENYSPKKRSYMTSLASSSDQSSQALCRLASEYSQLVEVLSVSHLVAMVSRHRAQNKEMARTYLLAAFDLERDRSVRQSLDELISEFEGRNRRLVVFAPTKAARRSAETIGRFWKNYKKALKKNYTEEGLFKLIEQSHIIMAACDRMAEDLENYAGQLPLYPKEQKELPKEERIIHLLNIVGHQTTDIQRLLIYRVQTAKNQGGSISLRRYEDTVKEFEQTLQQLQTFEDNTPAIVEGLHKLETLWTQLKNDYLGAQTLEKEELLSCIEQIDLLASELEQLSILYENMVNTLVQYSLK</sequence>
<evidence type="ECO:0000256" key="1">
    <source>
        <dbReference type="SAM" id="SignalP"/>
    </source>
</evidence>
<accession>H6L843</accession>
<evidence type="ECO:0000313" key="2">
    <source>
        <dbReference type="EMBL" id="AFC25371.1"/>
    </source>
</evidence>
<feature type="signal peptide" evidence="1">
    <location>
        <begin position="1"/>
        <end position="19"/>
    </location>
</feature>